<reference evidence="1" key="1">
    <citation type="submission" date="2020-01" db="EMBL/GenBank/DDBJ databases">
        <authorList>
            <consortium name="DOE Joint Genome Institute"/>
            <person name="Haridas S."/>
            <person name="Albert R."/>
            <person name="Binder M."/>
            <person name="Bloem J."/>
            <person name="Labutti K."/>
            <person name="Salamov A."/>
            <person name="Andreopoulos B."/>
            <person name="Baker S.E."/>
            <person name="Barry K."/>
            <person name="Bills G."/>
            <person name="Bluhm B.H."/>
            <person name="Cannon C."/>
            <person name="Castanera R."/>
            <person name="Culley D.E."/>
            <person name="Daum C."/>
            <person name="Ezra D."/>
            <person name="Gonzalez J.B."/>
            <person name="Henrissat B."/>
            <person name="Kuo A."/>
            <person name="Liang C."/>
            <person name="Lipzen A."/>
            <person name="Lutzoni F."/>
            <person name="Magnuson J."/>
            <person name="Mondo S."/>
            <person name="Nolan M."/>
            <person name="Ohm R."/>
            <person name="Pangilinan J."/>
            <person name="Park H.-J."/>
            <person name="Ramirez L."/>
            <person name="Alfaro M."/>
            <person name="Sun H."/>
            <person name="Tritt A."/>
            <person name="Yoshinaga Y."/>
            <person name="Zwiers L.-H."/>
            <person name="Turgeon B.G."/>
            <person name="Goodwin S.B."/>
            <person name="Spatafora J.W."/>
            <person name="Crous P.W."/>
            <person name="Grigoriev I.V."/>
        </authorList>
    </citation>
    <scope>NUCLEOTIDE SEQUENCE</scope>
    <source>
        <strain evidence="1">CBS 394.84</strain>
    </source>
</reference>
<protein>
    <submittedName>
        <fullName evidence="1">Uncharacterized protein</fullName>
    </submittedName>
</protein>
<dbReference type="EMBL" id="ML976616">
    <property type="protein sequence ID" value="KAF1845608.1"/>
    <property type="molecule type" value="Genomic_DNA"/>
</dbReference>
<comment type="caution">
    <text evidence="1">The sequence shown here is derived from an EMBL/GenBank/DDBJ whole genome shotgun (WGS) entry which is preliminary data.</text>
</comment>
<name>A0A9P4GGE4_9PLEO</name>
<dbReference type="Proteomes" id="UP000800039">
    <property type="component" value="Unassembled WGS sequence"/>
</dbReference>
<evidence type="ECO:0000313" key="2">
    <source>
        <dbReference type="Proteomes" id="UP000800039"/>
    </source>
</evidence>
<dbReference type="RefSeq" id="XP_040788171.1">
    <property type="nucleotide sequence ID" value="XM_040926555.1"/>
</dbReference>
<evidence type="ECO:0000313" key="1">
    <source>
        <dbReference type="EMBL" id="KAF1845608.1"/>
    </source>
</evidence>
<proteinExistence type="predicted"/>
<dbReference type="GeneID" id="63843806"/>
<organism evidence="1 2">
    <name type="scientific">Cucurbitaria berberidis CBS 394.84</name>
    <dbReference type="NCBI Taxonomy" id="1168544"/>
    <lineage>
        <taxon>Eukaryota</taxon>
        <taxon>Fungi</taxon>
        <taxon>Dikarya</taxon>
        <taxon>Ascomycota</taxon>
        <taxon>Pezizomycotina</taxon>
        <taxon>Dothideomycetes</taxon>
        <taxon>Pleosporomycetidae</taxon>
        <taxon>Pleosporales</taxon>
        <taxon>Pleosporineae</taxon>
        <taxon>Cucurbitariaceae</taxon>
        <taxon>Cucurbitaria</taxon>
    </lineage>
</organism>
<accession>A0A9P4GGE4</accession>
<gene>
    <name evidence="1" type="ORF">K460DRAFT_111590</name>
</gene>
<dbReference type="AlphaFoldDB" id="A0A9P4GGE4"/>
<sequence length="76" mass="8237">MSITCILGMDWMRFCDTVRPLHVTSLAPERHGLSQAALAVLSATDDDRTYIISNISAGLVSSAVGAYLHCVSTIRR</sequence>
<keyword evidence="2" id="KW-1185">Reference proteome</keyword>